<keyword evidence="6" id="KW-0547">Nucleotide-binding</keyword>
<dbReference type="EMBL" id="FMYH01000002">
    <property type="protein sequence ID" value="SDC15668.1"/>
    <property type="molecule type" value="Genomic_DNA"/>
</dbReference>
<keyword evidence="3" id="KW-0813">Transport</keyword>
<keyword evidence="8" id="KW-1278">Translocase</keyword>
<name>A0A1G6JA97_9MICO</name>
<dbReference type="Gene3D" id="3.40.50.300">
    <property type="entry name" value="P-loop containing nucleotide triphosphate hydrolases"/>
    <property type="match status" value="1"/>
</dbReference>
<dbReference type="Pfam" id="PF08352">
    <property type="entry name" value="oligo_HPY"/>
    <property type="match status" value="1"/>
</dbReference>
<protein>
    <submittedName>
        <fullName evidence="12">Peptide/nickel transport system ATP-binding protein</fullName>
    </submittedName>
</protein>
<evidence type="ECO:0000256" key="3">
    <source>
        <dbReference type="ARBA" id="ARBA00022448"/>
    </source>
</evidence>
<dbReference type="InterPro" id="IPR003593">
    <property type="entry name" value="AAA+_ATPase"/>
</dbReference>
<evidence type="ECO:0000259" key="11">
    <source>
        <dbReference type="PROSITE" id="PS50893"/>
    </source>
</evidence>
<dbReference type="GO" id="GO:0016887">
    <property type="term" value="F:ATP hydrolysis activity"/>
    <property type="evidence" value="ECO:0007669"/>
    <property type="project" value="InterPro"/>
</dbReference>
<dbReference type="AlphaFoldDB" id="A0A1G6JA97"/>
<dbReference type="PROSITE" id="PS00211">
    <property type="entry name" value="ABC_TRANSPORTER_1"/>
    <property type="match status" value="1"/>
</dbReference>
<dbReference type="InterPro" id="IPR027417">
    <property type="entry name" value="P-loop_NTPase"/>
</dbReference>
<dbReference type="PANTHER" id="PTHR43297">
    <property type="entry name" value="OLIGOPEPTIDE TRANSPORT ATP-BINDING PROTEIN APPD"/>
    <property type="match status" value="1"/>
</dbReference>
<gene>
    <name evidence="12" type="ORF">SAMN05216410_1291</name>
</gene>
<dbReference type="OrthoDB" id="8481147at2"/>
<keyword evidence="7 12" id="KW-0067">ATP-binding</keyword>
<evidence type="ECO:0000313" key="13">
    <source>
        <dbReference type="Proteomes" id="UP000199039"/>
    </source>
</evidence>
<evidence type="ECO:0000313" key="12">
    <source>
        <dbReference type="EMBL" id="SDC15668.1"/>
    </source>
</evidence>
<organism evidence="12 13">
    <name type="scientific">Sanguibacter gelidistatuariae</name>
    <dbReference type="NCBI Taxonomy" id="1814289"/>
    <lineage>
        <taxon>Bacteria</taxon>
        <taxon>Bacillati</taxon>
        <taxon>Actinomycetota</taxon>
        <taxon>Actinomycetes</taxon>
        <taxon>Micrococcales</taxon>
        <taxon>Sanguibacteraceae</taxon>
        <taxon>Sanguibacter</taxon>
    </lineage>
</organism>
<dbReference type="Pfam" id="PF00005">
    <property type="entry name" value="ABC_tran"/>
    <property type="match status" value="1"/>
</dbReference>
<keyword evidence="5" id="KW-0997">Cell inner membrane</keyword>
<dbReference type="InterPro" id="IPR003439">
    <property type="entry name" value="ABC_transporter-like_ATP-bd"/>
</dbReference>
<keyword evidence="13" id="KW-1185">Reference proteome</keyword>
<feature type="compositionally biased region" description="Low complexity" evidence="10">
    <location>
        <begin position="244"/>
        <end position="256"/>
    </location>
</feature>
<feature type="region of interest" description="Disordered" evidence="10">
    <location>
        <begin position="243"/>
        <end position="263"/>
    </location>
</feature>
<evidence type="ECO:0000256" key="1">
    <source>
        <dbReference type="ARBA" id="ARBA00004202"/>
    </source>
</evidence>
<evidence type="ECO:0000256" key="7">
    <source>
        <dbReference type="ARBA" id="ARBA00022840"/>
    </source>
</evidence>
<dbReference type="STRING" id="1814289.SAMN05216410_1291"/>
<evidence type="ECO:0000256" key="10">
    <source>
        <dbReference type="SAM" id="MobiDB-lite"/>
    </source>
</evidence>
<dbReference type="InterPro" id="IPR017871">
    <property type="entry name" value="ABC_transporter-like_CS"/>
</dbReference>
<comment type="similarity">
    <text evidence="2">Belongs to the ABC transporter superfamily.</text>
</comment>
<dbReference type="CDD" id="cd03257">
    <property type="entry name" value="ABC_NikE_OppD_transporters"/>
    <property type="match status" value="1"/>
</dbReference>
<dbReference type="GO" id="GO:0015833">
    <property type="term" value="P:peptide transport"/>
    <property type="evidence" value="ECO:0007669"/>
    <property type="project" value="InterPro"/>
</dbReference>
<sequence length="263" mass="27755">MSAIELAGLSIEGPRGPLVHGIDLSVEAGEAIGIVGESGSGKSLTLRSIIGLLPRGVRVSAGQVTTSGRLGMIFQDPLSALDPLTTVGKHVIEICRHVRGMSRAAARARAVELFTEVGLPDPEAKLRSYPHQLSGGQRQRVVLAVALAAEPEILLCDEPTTALDVTVQAQVLALIETLRRERGLTVVFVSHDLAVISQVCSTVAVMQAGRIVERGPTAEVVTEPRHPYTRSLIDAVLEVPRPDAPASDAAADLNAPRTEGDVR</sequence>
<dbReference type="PANTHER" id="PTHR43297:SF14">
    <property type="entry name" value="ATPASE AAA-TYPE CORE DOMAIN-CONTAINING PROTEIN"/>
    <property type="match status" value="1"/>
</dbReference>
<dbReference type="SMART" id="SM00382">
    <property type="entry name" value="AAA"/>
    <property type="match status" value="1"/>
</dbReference>
<proteinExistence type="inferred from homology"/>
<feature type="domain" description="ABC transporter" evidence="11">
    <location>
        <begin position="4"/>
        <end position="233"/>
    </location>
</feature>
<dbReference type="InterPro" id="IPR013563">
    <property type="entry name" value="Oligopep_ABC_C"/>
</dbReference>
<dbReference type="InterPro" id="IPR050388">
    <property type="entry name" value="ABC_Ni/Peptide_Import"/>
</dbReference>
<reference evidence="12 13" key="1">
    <citation type="submission" date="2016-09" db="EMBL/GenBank/DDBJ databases">
        <authorList>
            <person name="Capua I."/>
            <person name="De Benedictis P."/>
            <person name="Joannis T."/>
            <person name="Lombin L.H."/>
            <person name="Cattoli G."/>
        </authorList>
    </citation>
    <scope>NUCLEOTIDE SEQUENCE [LARGE SCALE GENOMIC DNA]</scope>
    <source>
        <strain evidence="12 13">ISLP-3</strain>
    </source>
</reference>
<dbReference type="Proteomes" id="UP000199039">
    <property type="component" value="Unassembled WGS sequence"/>
</dbReference>
<evidence type="ECO:0000256" key="9">
    <source>
        <dbReference type="ARBA" id="ARBA00023136"/>
    </source>
</evidence>
<comment type="subcellular location">
    <subcellularLocation>
        <location evidence="1">Cell membrane</location>
        <topology evidence="1">Peripheral membrane protein</topology>
    </subcellularLocation>
</comment>
<keyword evidence="9" id="KW-0472">Membrane</keyword>
<evidence type="ECO:0000256" key="6">
    <source>
        <dbReference type="ARBA" id="ARBA00022741"/>
    </source>
</evidence>
<evidence type="ECO:0000256" key="5">
    <source>
        <dbReference type="ARBA" id="ARBA00022519"/>
    </source>
</evidence>
<evidence type="ECO:0000256" key="8">
    <source>
        <dbReference type="ARBA" id="ARBA00022967"/>
    </source>
</evidence>
<keyword evidence="4" id="KW-1003">Cell membrane</keyword>
<dbReference type="SUPFAM" id="SSF52540">
    <property type="entry name" value="P-loop containing nucleoside triphosphate hydrolases"/>
    <property type="match status" value="1"/>
</dbReference>
<dbReference type="RefSeq" id="WP_093181790.1">
    <property type="nucleotide sequence ID" value="NZ_FMYH01000002.1"/>
</dbReference>
<evidence type="ECO:0000256" key="2">
    <source>
        <dbReference type="ARBA" id="ARBA00005417"/>
    </source>
</evidence>
<dbReference type="GO" id="GO:0005886">
    <property type="term" value="C:plasma membrane"/>
    <property type="evidence" value="ECO:0007669"/>
    <property type="project" value="UniProtKB-SubCell"/>
</dbReference>
<dbReference type="GO" id="GO:0005524">
    <property type="term" value="F:ATP binding"/>
    <property type="evidence" value="ECO:0007669"/>
    <property type="project" value="UniProtKB-KW"/>
</dbReference>
<accession>A0A1G6JA97</accession>
<evidence type="ECO:0000256" key="4">
    <source>
        <dbReference type="ARBA" id="ARBA00022475"/>
    </source>
</evidence>
<dbReference type="PROSITE" id="PS50893">
    <property type="entry name" value="ABC_TRANSPORTER_2"/>
    <property type="match status" value="1"/>
</dbReference>